<gene>
    <name evidence="7" type="ORF">D7Y07_09200</name>
</gene>
<dbReference type="InterPro" id="IPR041371">
    <property type="entry name" value="GH92_N"/>
</dbReference>
<dbReference type="FunFam" id="3.30.2080.10:FF:000001">
    <property type="entry name" value="Alpha-1,2-mannosidase subfamily"/>
    <property type="match status" value="1"/>
</dbReference>
<dbReference type="InterPro" id="IPR050883">
    <property type="entry name" value="PNGase"/>
</dbReference>
<reference evidence="7 8" key="1">
    <citation type="submission" date="2018-09" db="EMBL/GenBank/DDBJ databases">
        <title>Murine metabolic-syndrome-specific gut microbial biobank.</title>
        <authorList>
            <person name="Liu C."/>
        </authorList>
    </citation>
    <scope>NUCLEOTIDE SEQUENCE [LARGE SCALE GENOMIC DNA]</scope>
    <source>
        <strain evidence="7 8">0.1X-D8-26</strain>
    </source>
</reference>
<feature type="chain" id="PRO_5018232089" evidence="4">
    <location>
        <begin position="23"/>
        <end position="756"/>
    </location>
</feature>
<evidence type="ECO:0000313" key="8">
    <source>
        <dbReference type="Proteomes" id="UP000267159"/>
    </source>
</evidence>
<dbReference type="GO" id="GO:0005829">
    <property type="term" value="C:cytosol"/>
    <property type="evidence" value="ECO:0007669"/>
    <property type="project" value="TreeGrafter"/>
</dbReference>
<comment type="subunit">
    <text evidence="2">Monomer.</text>
</comment>
<feature type="domain" description="Glycosyl hydrolase family 92" evidence="5">
    <location>
        <begin position="271"/>
        <end position="734"/>
    </location>
</feature>
<feature type="signal peptide" evidence="4">
    <location>
        <begin position="1"/>
        <end position="22"/>
    </location>
</feature>
<comment type="caution">
    <text evidence="7">The sequence shown here is derived from an EMBL/GenBank/DDBJ whole genome shotgun (WGS) entry which is preliminary data.</text>
</comment>
<keyword evidence="4" id="KW-0732">Signal</keyword>
<dbReference type="Gene3D" id="3.30.2080.10">
    <property type="entry name" value="GH92 mannosidase domain"/>
    <property type="match status" value="1"/>
</dbReference>
<protein>
    <submittedName>
        <fullName evidence="7">Glycoside hydrolase family 92 protein</fullName>
    </submittedName>
</protein>
<dbReference type="Gene3D" id="2.70.98.10">
    <property type="match status" value="1"/>
</dbReference>
<dbReference type="InterPro" id="IPR005887">
    <property type="entry name" value="GH92_a_mannosidase_put"/>
</dbReference>
<dbReference type="PANTHER" id="PTHR12143">
    <property type="entry name" value="PEPTIDE N-GLYCANASE PNGASE -RELATED"/>
    <property type="match status" value="1"/>
</dbReference>
<dbReference type="STRING" id="1235814.GCA_000613385_01704"/>
<dbReference type="GO" id="GO:0006516">
    <property type="term" value="P:glycoprotein catabolic process"/>
    <property type="evidence" value="ECO:0007669"/>
    <property type="project" value="TreeGrafter"/>
</dbReference>
<evidence type="ECO:0000256" key="2">
    <source>
        <dbReference type="ARBA" id="ARBA00011245"/>
    </source>
</evidence>
<dbReference type="EMBL" id="RAZM01000023">
    <property type="protein sequence ID" value="RLT80278.1"/>
    <property type="molecule type" value="Genomic_DNA"/>
</dbReference>
<comment type="cofactor">
    <cofactor evidence="1">
        <name>Ca(2+)</name>
        <dbReference type="ChEBI" id="CHEBI:29108"/>
    </cofactor>
</comment>
<keyword evidence="7" id="KW-0378">Hydrolase</keyword>
<dbReference type="NCBIfam" id="TIGR01180">
    <property type="entry name" value="aman2_put"/>
    <property type="match status" value="1"/>
</dbReference>
<dbReference type="SUPFAM" id="SSF48208">
    <property type="entry name" value="Six-hairpin glycosidases"/>
    <property type="match status" value="1"/>
</dbReference>
<dbReference type="InterPro" id="IPR014718">
    <property type="entry name" value="GH-type_carb-bd"/>
</dbReference>
<dbReference type="AlphaFoldDB" id="A0A3L8A8V3"/>
<dbReference type="GO" id="GO:0000224">
    <property type="term" value="F:peptide-N4-(N-acetyl-beta-glucosaminyl)asparagine amidase activity"/>
    <property type="evidence" value="ECO:0007669"/>
    <property type="project" value="TreeGrafter"/>
</dbReference>
<evidence type="ECO:0000259" key="5">
    <source>
        <dbReference type="Pfam" id="PF07971"/>
    </source>
</evidence>
<sequence>MKAFKLLALTSCFLLATGSGVAQRDYSKSEGLLQYVDPYIGSGYHGHVFVGTSVPYGMVQLGPSNIHKGWDWCSGYHYSDSILIGFSHTHLSGTGCTDLGDILIMPLNEIRTPRGNQDDIRDGYASRYSHDNEIARPEYYSLLLDRYNIRAELAATDRVGFHRYTYPEGKPASILIDLREGNGSNAYDSYIRKIDDYTVEGYRYVRGWSPSRKVYFVLKSDKKIEQFTAYDDNTPKPWDQLKVASVKSVLTFGNVKQVKIKVAISSVSCANAAMNLQEELSHWDFDKTVKMSAGRWNKELARMTVETDDEASKRTFYTAHYHTMIAPTLYCDVNGEYRGMNDMIYTDPKKVNYTTLSLWDTYRALHPLMTIIQPEMVDNVVNSMLSIYRQQDKLPIWPLMSGETNQMPGYSSVPVIADAYLKGFTGFDAEEALQAMKATATYEKQKGVPYVIEKGYIPADKIHEATSIAMEYAVDDWGIAAMARKMGKTGDAATYAKRAHYYKNYFDSSIHFIRPKLEDGSWRTPYDPARSIHTVGDFCEGNGWQYTFFAPQDPYGLIELFGGDKPFVAKLDDFFTNNDSMGEGASSDITGLIGQYAHGNEPSHHVAYLYAYAGEQWKTAEKVRFIMDEFYTDRPDGIIGNEDCGQMSAWYLLSSMGLYQVNPSDGVFVFGSPCFKKVEMKVRGGKTFTVEAPNNNKENIYIQKVYLNGKPYNKSYIIYDDIINGSTLKFVMGKKPNKNFGKAPANRPVVLNKINE</sequence>
<evidence type="ECO:0000256" key="3">
    <source>
        <dbReference type="ARBA" id="ARBA00022837"/>
    </source>
</evidence>
<evidence type="ECO:0000313" key="7">
    <source>
        <dbReference type="EMBL" id="RLT80278.1"/>
    </source>
</evidence>
<dbReference type="Pfam" id="PF17678">
    <property type="entry name" value="Glyco_hydro_92N"/>
    <property type="match status" value="1"/>
</dbReference>
<dbReference type="GO" id="GO:0030246">
    <property type="term" value="F:carbohydrate binding"/>
    <property type="evidence" value="ECO:0007669"/>
    <property type="project" value="InterPro"/>
</dbReference>
<dbReference type="RefSeq" id="WP_121766498.1">
    <property type="nucleotide sequence ID" value="NZ_CAMRBV010000010.1"/>
</dbReference>
<dbReference type="GO" id="GO:0005975">
    <property type="term" value="P:carbohydrate metabolic process"/>
    <property type="evidence" value="ECO:0007669"/>
    <property type="project" value="InterPro"/>
</dbReference>
<feature type="domain" description="Glycosyl hydrolase family 92 N-terminal" evidence="6">
    <location>
        <begin position="35"/>
        <end position="265"/>
    </location>
</feature>
<dbReference type="Pfam" id="PF07971">
    <property type="entry name" value="Glyco_hydro_92"/>
    <property type="match status" value="1"/>
</dbReference>
<organism evidence="7 8">
    <name type="scientific">Bacteroides acidifaciens</name>
    <dbReference type="NCBI Taxonomy" id="85831"/>
    <lineage>
        <taxon>Bacteria</taxon>
        <taxon>Pseudomonadati</taxon>
        <taxon>Bacteroidota</taxon>
        <taxon>Bacteroidia</taxon>
        <taxon>Bacteroidales</taxon>
        <taxon>Bacteroidaceae</taxon>
        <taxon>Bacteroides</taxon>
    </lineage>
</organism>
<dbReference type="Gene3D" id="1.20.1050.60">
    <property type="entry name" value="alpha-1,2-mannosidase"/>
    <property type="match status" value="1"/>
</dbReference>
<dbReference type="Proteomes" id="UP000267159">
    <property type="component" value="Unassembled WGS sequence"/>
</dbReference>
<dbReference type="InterPro" id="IPR008928">
    <property type="entry name" value="6-hairpin_glycosidase_sf"/>
</dbReference>
<dbReference type="FunFam" id="1.20.1050.60:FF:000001">
    <property type="entry name" value="Putative alpha-1,2-mannosidase"/>
    <property type="match status" value="1"/>
</dbReference>
<proteinExistence type="predicted"/>
<dbReference type="PANTHER" id="PTHR12143:SF39">
    <property type="entry name" value="SECRETED PROTEIN"/>
    <property type="match status" value="1"/>
</dbReference>
<name>A0A3L8A8V3_9BACE</name>
<evidence type="ECO:0000256" key="1">
    <source>
        <dbReference type="ARBA" id="ARBA00001913"/>
    </source>
</evidence>
<evidence type="ECO:0000259" key="6">
    <source>
        <dbReference type="Pfam" id="PF17678"/>
    </source>
</evidence>
<keyword evidence="3" id="KW-0106">Calcium</keyword>
<accession>A0A3L8A8V3</accession>
<dbReference type="Gene3D" id="1.20.1610.10">
    <property type="entry name" value="alpha-1,2-mannosidases domains"/>
    <property type="match status" value="1"/>
</dbReference>
<evidence type="ECO:0000256" key="4">
    <source>
        <dbReference type="SAM" id="SignalP"/>
    </source>
</evidence>
<dbReference type="InterPro" id="IPR012939">
    <property type="entry name" value="Glyco_hydro_92"/>
</dbReference>